<feature type="transmembrane region" description="Helical" evidence="11">
    <location>
        <begin position="34"/>
        <end position="53"/>
    </location>
</feature>
<keyword evidence="5 11" id="KW-0812">Transmembrane</keyword>
<dbReference type="AlphaFoldDB" id="A0A271IYE2"/>
<keyword evidence="9 11" id="KW-0472">Membrane</keyword>
<comment type="subcellular location">
    <subcellularLocation>
        <location evidence="1">Membrane</location>
        <topology evidence="1">Multi-pass membrane protein</topology>
    </subcellularLocation>
</comment>
<dbReference type="GO" id="GO:0016020">
    <property type="term" value="C:membrane"/>
    <property type="evidence" value="ECO:0007669"/>
    <property type="project" value="UniProtKB-SubCell"/>
</dbReference>
<dbReference type="SMART" id="SM01021">
    <property type="entry name" value="Bac_rhodopsin"/>
    <property type="match status" value="1"/>
</dbReference>
<organism evidence="12 13">
    <name type="scientific">Rubrivirga marina</name>
    <dbReference type="NCBI Taxonomy" id="1196024"/>
    <lineage>
        <taxon>Bacteria</taxon>
        <taxon>Pseudomonadati</taxon>
        <taxon>Rhodothermota</taxon>
        <taxon>Rhodothermia</taxon>
        <taxon>Rhodothermales</taxon>
        <taxon>Rubricoccaceae</taxon>
        <taxon>Rubrivirga</taxon>
    </lineage>
</organism>
<feature type="transmembrane region" description="Helical" evidence="11">
    <location>
        <begin position="124"/>
        <end position="146"/>
    </location>
</feature>
<evidence type="ECO:0000256" key="6">
    <source>
        <dbReference type="ARBA" id="ARBA00022925"/>
    </source>
</evidence>
<sequence length="240" mass="26090">MTFTWYWIGVASMAAGSAYFGLAAARATERRWQVLWSLYFFICLIAFALYLVMATDYGAYLAEGGHNTVWIRYVTWFLSTPLLLLALTYLGRSTSTLTGGLLGANAFMIATGFVATVLTEDTPAALHLVWWTISTGAYLAIAWAFLGRYKREAKAALPASASVFDRLVLVHLVLWTAYPVVWLLSPEGLAVFGGPVEAMLYAILDIAAKVGFGFLAANTLRTIEQNGEAGTFAPSRTATA</sequence>
<dbReference type="RefSeq" id="WP_095509924.1">
    <property type="nucleotide sequence ID" value="NZ_MQWD01000001.1"/>
</dbReference>
<keyword evidence="6" id="KW-0681">Retinal protein</keyword>
<dbReference type="OrthoDB" id="70408at2"/>
<evidence type="ECO:0000256" key="10">
    <source>
        <dbReference type="ARBA" id="ARBA00023170"/>
    </source>
</evidence>
<dbReference type="Gene3D" id="1.20.1070.10">
    <property type="entry name" value="Rhodopsin 7-helix transmembrane proteins"/>
    <property type="match status" value="1"/>
</dbReference>
<gene>
    <name evidence="12" type="ORF">BSZ37_07365</name>
</gene>
<comment type="similarity">
    <text evidence="2">Belongs to the archaeal/bacterial/fungal opsin family.</text>
</comment>
<evidence type="ECO:0000256" key="11">
    <source>
        <dbReference type="SAM" id="Phobius"/>
    </source>
</evidence>
<accession>A0A271IYE2</accession>
<keyword evidence="7 11" id="KW-1133">Transmembrane helix</keyword>
<evidence type="ECO:0000313" key="12">
    <source>
        <dbReference type="EMBL" id="PAP76276.1"/>
    </source>
</evidence>
<keyword evidence="3" id="KW-0600">Photoreceptor protein</keyword>
<feature type="transmembrane region" description="Helical" evidence="11">
    <location>
        <begin position="198"/>
        <end position="217"/>
    </location>
</feature>
<dbReference type="GO" id="GO:0009881">
    <property type="term" value="F:photoreceptor activity"/>
    <property type="evidence" value="ECO:0007669"/>
    <property type="project" value="UniProtKB-KW"/>
</dbReference>
<name>A0A271IYE2_9BACT</name>
<dbReference type="PROSITE" id="PS00950">
    <property type="entry name" value="BACTERIAL_OPSIN_1"/>
    <property type="match status" value="1"/>
</dbReference>
<evidence type="ECO:0000256" key="7">
    <source>
        <dbReference type="ARBA" id="ARBA00022989"/>
    </source>
</evidence>
<feature type="transmembrane region" description="Helical" evidence="11">
    <location>
        <begin position="97"/>
        <end position="118"/>
    </location>
</feature>
<keyword evidence="4" id="KW-0716">Sensory transduction</keyword>
<dbReference type="EMBL" id="MQWD01000001">
    <property type="protein sequence ID" value="PAP76276.1"/>
    <property type="molecule type" value="Genomic_DNA"/>
</dbReference>
<keyword evidence="13" id="KW-1185">Reference proteome</keyword>
<dbReference type="SUPFAM" id="SSF81321">
    <property type="entry name" value="Family A G protein-coupled receptor-like"/>
    <property type="match status" value="1"/>
</dbReference>
<feature type="transmembrane region" description="Helical" evidence="11">
    <location>
        <begin position="73"/>
        <end position="90"/>
    </location>
</feature>
<evidence type="ECO:0000256" key="3">
    <source>
        <dbReference type="ARBA" id="ARBA00022543"/>
    </source>
</evidence>
<proteinExistence type="inferred from homology"/>
<evidence type="ECO:0000256" key="4">
    <source>
        <dbReference type="ARBA" id="ARBA00022606"/>
    </source>
</evidence>
<evidence type="ECO:0000256" key="5">
    <source>
        <dbReference type="ARBA" id="ARBA00022692"/>
    </source>
</evidence>
<dbReference type="PRINTS" id="PR00251">
    <property type="entry name" value="BACTRLOPSIN"/>
</dbReference>
<dbReference type="InterPro" id="IPR018229">
    <property type="entry name" value="Rhodopsin_retinal_BS"/>
</dbReference>
<evidence type="ECO:0000256" key="8">
    <source>
        <dbReference type="ARBA" id="ARBA00022991"/>
    </source>
</evidence>
<comment type="caution">
    <text evidence="12">The sequence shown here is derived from an EMBL/GenBank/DDBJ whole genome shotgun (WGS) entry which is preliminary data.</text>
</comment>
<feature type="transmembrane region" description="Helical" evidence="11">
    <location>
        <begin position="6"/>
        <end position="25"/>
    </location>
</feature>
<evidence type="ECO:0000256" key="1">
    <source>
        <dbReference type="ARBA" id="ARBA00004141"/>
    </source>
</evidence>
<dbReference type="GO" id="GO:0007602">
    <property type="term" value="P:phototransduction"/>
    <property type="evidence" value="ECO:0007669"/>
    <property type="project" value="UniProtKB-KW"/>
</dbReference>
<dbReference type="Proteomes" id="UP000216339">
    <property type="component" value="Unassembled WGS sequence"/>
</dbReference>
<dbReference type="GO" id="GO:0005216">
    <property type="term" value="F:monoatomic ion channel activity"/>
    <property type="evidence" value="ECO:0007669"/>
    <property type="project" value="InterPro"/>
</dbReference>
<keyword evidence="10" id="KW-0675">Receptor</keyword>
<evidence type="ECO:0000313" key="13">
    <source>
        <dbReference type="Proteomes" id="UP000216339"/>
    </source>
</evidence>
<feature type="transmembrane region" description="Helical" evidence="11">
    <location>
        <begin position="167"/>
        <end position="186"/>
    </location>
</feature>
<reference evidence="12 13" key="1">
    <citation type="submission" date="2016-11" db="EMBL/GenBank/DDBJ databases">
        <title>Study of marine rhodopsin-containing bacteria.</title>
        <authorList>
            <person name="Yoshizawa S."/>
            <person name="Kumagai Y."/>
            <person name="Kogure K."/>
        </authorList>
    </citation>
    <scope>NUCLEOTIDE SEQUENCE [LARGE SCALE GENOMIC DNA]</scope>
    <source>
        <strain evidence="12 13">SAORIC-28</strain>
    </source>
</reference>
<dbReference type="InterPro" id="IPR001425">
    <property type="entry name" value="Arc/bac/fun_rhodopsins"/>
</dbReference>
<dbReference type="PANTHER" id="PTHR28286">
    <property type="match status" value="1"/>
</dbReference>
<protein>
    <submittedName>
        <fullName evidence="12">Rhodopsin</fullName>
    </submittedName>
</protein>
<keyword evidence="8" id="KW-0157">Chromophore</keyword>
<evidence type="ECO:0000256" key="2">
    <source>
        <dbReference type="ARBA" id="ARBA00008130"/>
    </source>
</evidence>
<dbReference type="PANTHER" id="PTHR28286:SF2">
    <property type="entry name" value="BACTERIORHODOPSIN _OPSIN, NOPA (EUROFUNG)"/>
    <property type="match status" value="1"/>
</dbReference>
<evidence type="ECO:0000256" key="9">
    <source>
        <dbReference type="ARBA" id="ARBA00023136"/>
    </source>
</evidence>
<dbReference type="Pfam" id="PF01036">
    <property type="entry name" value="Bac_rhodopsin"/>
    <property type="match status" value="1"/>
</dbReference>